<gene>
    <name evidence="11" type="primary">KAFR0A01320</name>
    <name evidence="11" type="ORF">KAFR_0A01320</name>
</gene>
<dbReference type="InterPro" id="IPR021133">
    <property type="entry name" value="HEAT_type_2"/>
</dbReference>
<dbReference type="PROSITE" id="PS50077">
    <property type="entry name" value="HEAT_REPEAT"/>
    <property type="match status" value="1"/>
</dbReference>
<dbReference type="STRING" id="1071382.H2AMH0"/>
<evidence type="ECO:0000256" key="9">
    <source>
        <dbReference type="RuleBase" id="RU367065"/>
    </source>
</evidence>
<dbReference type="Pfam" id="PF23243">
    <property type="entry name" value="HEAT_HEATR1"/>
    <property type="match status" value="1"/>
</dbReference>
<dbReference type="PANTHER" id="PTHR13457">
    <property type="entry name" value="BAP28"/>
    <property type="match status" value="1"/>
</dbReference>
<dbReference type="GO" id="GO:0034455">
    <property type="term" value="C:t-UTP complex"/>
    <property type="evidence" value="ECO:0007669"/>
    <property type="project" value="EnsemblFungi"/>
</dbReference>
<evidence type="ECO:0000256" key="4">
    <source>
        <dbReference type="ARBA" id="ARBA00022517"/>
    </source>
</evidence>
<evidence type="ECO:0000256" key="1">
    <source>
        <dbReference type="ARBA" id="ARBA00004604"/>
    </source>
</evidence>
<sequence length="1765" mass="199723">MSSLSEQLAQISTSNATVAFDRKRRQKLHSASLIYNPKTASTQDYESIFENATKALNELSEIDPRFEIFKRSLFSESSISIDRNVQSKDEVNSLNNAINAYLYLASSKWHLSPTLHATEWLVRRFQIHVLNAETFLLSTLNYYQTPVFNRILNIIKLPPLFQPLSNFVRKENLPTNLTIIKLFNDIGFLKLYASYLSKNIKQKTTYTNQLLFVTCCFINLIAFNSNNEDKLNQMVPIFLEISAKLLSSNSVDCQIAAHTILVVLSTALPLQKVIINAAMETILSNLKDIKAKKSAFIAICKMFQTLKGQGNIDQLSDKLYKLFDSCFDSHYLTTFLSDNEEGTLICDKFITSYIRAIARYDHSKLSNIVNILEKVKLEKFEVRMLIIDLIHLSEILDDKSQLIQLFEYFIKINEKLVINCLKSLNLTPELFEIRLTTSLFTLNEINDENVKNLDSQKIAGQNTQVPPFKEFLEKNSSYINTKNTSMVAESDETFNKSLSLFIEAVGRSYQPGLFLSSFFTTLEGRMTFLLRTVISPAAPITLRIIALTNISKYLHNIDKESNLFTLVPILLVALNDVSKNVRLQVKKVLIQISKRPSTKHYFLVNKIYGSDVALQMLSPKDGENWLNKFIDEYIVENTEMSHIFIPKKNEKVFLLFWANQALNIPLPYAKAILLDNLSKHSSANAYSTLFQNFFENYLNNRSEWEIKCKNNKTDFSNFETKLIDLISEKEKNQFLIDFSIQCLKSDHEQLSELVAARILKIFSTLKSAFQLQIVENIINSAAESDPVYDAIGLLQALPVSADIFNSILSANKINTDASATDLTKRRRRRSSSNKSAFQNEEVSQLAEVHLRKLTIILEALDKAKVEGTSSLLSTLFSLLSDLESLDQDGGLPVLYVQETLTSCMLNVLHSLKENGTTELDNVRADILVSAIRNSPSPQLQNKFLLVVGALASLSSETVLHSVMPIFTFMGAHSIRQDDSFTTQVVEKTILTVVPALLENANQTKQDELEFLLMSFTTAFQHVPKHRRVRLYSTLVKTLGASTAIGPFFFLVAQQFSAHMATFKLGEARNFIEFAKLFLVNFTVSEQLTGLRSFLQILSDLLKSIKDKETKDHLSSKALFTNGVLNSSVSELFVLVQNSFDFINKVIQEDDADYYNVNGSFKLRVYAALLDSNNDKKYLATVKEEFGSVLEYVLLFINNSGDNFSLPDESSAEALSPDFQSEIKNLLFNLLTNTLNMLPIEDFVSSVTPLITKSANKDIRYHLALVVGTKFELESLESAPVAGSVIELLLERVPIEKSSISVASVFMNTLATLIGKFGKKLEVSLLTKSIILATNELLSDETEMVISSLTVITNCIQNLGVKAISFYPKIVPPSIKIFEKLRENKENELKEQLQLSIILLFAAMIKSIPTFLMSNLANVIYIILFSDEVETSTRLSVIDLLVTNIDLKELLKVLQKLWVSTVCKTEDSIAISLFLSILESTVEAIDKKSATSQSPTFFKLLLSLFEYRSISEFDNNTISRIEASVHKIANAYVLKMNDKVFRPLFVLTVRWAFDGEGAVNVGISEVERLTAFFKFFNKLQENLRGIITSYYTYLLEPTTKLLKRYLDKEINDINLQRLVLNSLTSSFKFDKDEYWKSTSRFEIICEVLVGQLKVVENTIGKYLVKAIGFLAANNSSVDEHNQTLNKILASHMKATCPSFEKLWAIRSMKLIYSKVGESWLVLLPQLVPVIAELLEDDDEEVEHEVRTGLVKVVENVLGEPFDRYLD</sequence>
<evidence type="ECO:0000259" key="10">
    <source>
        <dbReference type="SMART" id="SM01036"/>
    </source>
</evidence>
<proteinExistence type="inferred from homology"/>
<name>H2AMH0_KAZAF</name>
<comment type="similarity">
    <text evidence="2 9">Belongs to the HEATR1/UTP10 family.</text>
</comment>
<evidence type="ECO:0000256" key="8">
    <source>
        <dbReference type="PROSITE-ProRule" id="PRU00103"/>
    </source>
</evidence>
<feature type="repeat" description="HEAT" evidence="8">
    <location>
        <begin position="1725"/>
        <end position="1763"/>
    </location>
</feature>
<dbReference type="SUPFAM" id="SSF48371">
    <property type="entry name" value="ARM repeat"/>
    <property type="match status" value="3"/>
</dbReference>
<dbReference type="Pfam" id="PF08146">
    <property type="entry name" value="BP28CT"/>
    <property type="match status" value="1"/>
</dbReference>
<keyword evidence="12" id="KW-1185">Reference proteome</keyword>
<comment type="subunit">
    <text evidence="9">Component of the ribosomal small subunit (SSU) processome.</text>
</comment>
<dbReference type="GO" id="GO:0000480">
    <property type="term" value="P:endonucleolytic cleavage in 5'-ETS of tricistronic rRNA transcript (SSU-rRNA, 5.8S rRNA, LSU-rRNA)"/>
    <property type="evidence" value="ECO:0007669"/>
    <property type="project" value="EnsemblFungi"/>
</dbReference>
<dbReference type="GO" id="GO:0034511">
    <property type="term" value="F:U3 snoRNA binding"/>
    <property type="evidence" value="ECO:0007669"/>
    <property type="project" value="EnsemblFungi"/>
</dbReference>
<dbReference type="GO" id="GO:0030686">
    <property type="term" value="C:90S preribosome"/>
    <property type="evidence" value="ECO:0007669"/>
    <property type="project" value="EnsemblFungi"/>
</dbReference>
<dbReference type="KEGG" id="kaf:KAFR_0A01320"/>
<evidence type="ECO:0000256" key="3">
    <source>
        <dbReference type="ARBA" id="ARBA00015399"/>
    </source>
</evidence>
<comment type="subcellular location">
    <subcellularLocation>
        <location evidence="1 9">Nucleus</location>
        <location evidence="1 9">Nucleolus</location>
    </subcellularLocation>
</comment>
<evidence type="ECO:0000313" key="11">
    <source>
        <dbReference type="EMBL" id="CCF55570.1"/>
    </source>
</evidence>
<evidence type="ECO:0000256" key="2">
    <source>
        <dbReference type="ARBA" id="ARBA00010559"/>
    </source>
</evidence>
<dbReference type="OrthoDB" id="31183at2759"/>
<dbReference type="GO" id="GO:0033553">
    <property type="term" value="C:rDNA heterochromatin"/>
    <property type="evidence" value="ECO:0007669"/>
    <property type="project" value="EnsemblFungi"/>
</dbReference>
<evidence type="ECO:0000313" key="12">
    <source>
        <dbReference type="Proteomes" id="UP000005220"/>
    </source>
</evidence>
<protein>
    <recommendedName>
        <fullName evidence="3 9">U3 small nucleolar RNA-associated protein 10</fullName>
    </recommendedName>
</protein>
<evidence type="ECO:0000256" key="6">
    <source>
        <dbReference type="ARBA" id="ARBA00023242"/>
    </source>
</evidence>
<dbReference type="EMBL" id="HE650821">
    <property type="protein sequence ID" value="CCF55570.1"/>
    <property type="molecule type" value="Genomic_DNA"/>
</dbReference>
<keyword evidence="4 9" id="KW-0690">Ribosome biogenesis</keyword>
<dbReference type="Proteomes" id="UP000005220">
    <property type="component" value="Chromosome 1"/>
</dbReference>
<keyword evidence="5 9" id="KW-0698">rRNA processing</keyword>
<dbReference type="FunFam" id="1.25.10.10:FF:000530">
    <property type="entry name" value="UTP10p Nucleolar protein"/>
    <property type="match status" value="1"/>
</dbReference>
<dbReference type="GO" id="GO:0045943">
    <property type="term" value="P:positive regulation of transcription by RNA polymerase I"/>
    <property type="evidence" value="ECO:0007669"/>
    <property type="project" value="EnsemblFungi"/>
</dbReference>
<dbReference type="InParanoid" id="H2AMH0"/>
<accession>H2AMH0</accession>
<dbReference type="Pfam" id="PF12397">
    <property type="entry name" value="U3snoRNP10"/>
    <property type="match status" value="1"/>
</dbReference>
<reference evidence="11 12" key="1">
    <citation type="journal article" date="2011" name="Proc. Natl. Acad. Sci. U.S.A.">
        <title>Evolutionary erosion of yeast sex chromosomes by mating-type switching accidents.</title>
        <authorList>
            <person name="Gordon J.L."/>
            <person name="Armisen D."/>
            <person name="Proux-Wera E."/>
            <person name="Oheigeartaigh S.S."/>
            <person name="Byrne K.P."/>
            <person name="Wolfe K.H."/>
        </authorList>
    </citation>
    <scope>NUCLEOTIDE SEQUENCE [LARGE SCALE GENOMIC DNA]</scope>
    <source>
        <strain evidence="12">ATCC 22294 / BCRC 22015 / CBS 2517 / CECT 1963 / NBRC 1671 / NRRL Y-8276</strain>
    </source>
</reference>
<dbReference type="FunCoup" id="H2AMH0">
    <property type="interactions" value="1245"/>
</dbReference>
<dbReference type="InterPro" id="IPR016024">
    <property type="entry name" value="ARM-type_fold"/>
</dbReference>
<dbReference type="SMART" id="SM01036">
    <property type="entry name" value="BP28CT"/>
    <property type="match status" value="1"/>
</dbReference>
<comment type="function">
    <text evidence="9">Involved in nucleolar processing of pre-18S ribosomal RNA.</text>
</comment>
<dbReference type="GO" id="GO:0030688">
    <property type="term" value="C:preribosome, small subunit precursor"/>
    <property type="evidence" value="ECO:0007669"/>
    <property type="project" value="EnsemblFungi"/>
</dbReference>
<dbReference type="GO" id="GO:0000447">
    <property type="term" value="P:endonucleolytic cleavage in ITS1 to separate SSU-rRNA from 5.8S rRNA and LSU-rRNA from tricistronic rRNA transcript (SSU-rRNA, 5.8S rRNA, LSU-rRNA)"/>
    <property type="evidence" value="ECO:0007669"/>
    <property type="project" value="EnsemblFungi"/>
</dbReference>
<evidence type="ECO:0000256" key="7">
    <source>
        <dbReference type="ARBA" id="ARBA00023274"/>
    </source>
</evidence>
<dbReference type="PANTHER" id="PTHR13457:SF1">
    <property type="entry name" value="HEAT REPEAT-CONTAINING PROTEIN 1"/>
    <property type="match status" value="1"/>
</dbReference>
<keyword evidence="7 9" id="KW-0687">Ribonucleoprotein</keyword>
<evidence type="ECO:0000256" key="5">
    <source>
        <dbReference type="ARBA" id="ARBA00022552"/>
    </source>
</evidence>
<organism evidence="11 12">
    <name type="scientific">Kazachstania africana (strain ATCC 22294 / BCRC 22015 / CBS 2517 / CECT 1963 / NBRC 1671 / NRRL Y-8276)</name>
    <name type="common">Yeast</name>
    <name type="synonym">Kluyveromyces africanus</name>
    <dbReference type="NCBI Taxonomy" id="1071382"/>
    <lineage>
        <taxon>Eukaryota</taxon>
        <taxon>Fungi</taxon>
        <taxon>Dikarya</taxon>
        <taxon>Ascomycota</taxon>
        <taxon>Saccharomycotina</taxon>
        <taxon>Saccharomycetes</taxon>
        <taxon>Saccharomycetales</taxon>
        <taxon>Saccharomycetaceae</taxon>
        <taxon>Kazachstania</taxon>
    </lineage>
</organism>
<dbReference type="InterPro" id="IPR056473">
    <property type="entry name" value="HEAT_Utp10/HEAT1"/>
</dbReference>
<dbReference type="InterPro" id="IPR012954">
    <property type="entry name" value="BP28_C_dom"/>
</dbReference>
<feature type="domain" description="BP28 C-terminal" evidence="10">
    <location>
        <begin position="1486"/>
        <end position="1633"/>
    </location>
</feature>
<dbReference type="GeneID" id="13886280"/>
<dbReference type="InterPro" id="IPR022125">
    <property type="entry name" value="U3snoRNP10_N"/>
</dbReference>
<keyword evidence="6 9" id="KW-0539">Nucleus</keyword>
<dbReference type="eggNOG" id="KOG1837">
    <property type="taxonomic scope" value="Eukaryota"/>
</dbReference>
<dbReference type="GO" id="GO:0032040">
    <property type="term" value="C:small-subunit processome"/>
    <property type="evidence" value="ECO:0007669"/>
    <property type="project" value="EnsemblFungi"/>
</dbReference>
<dbReference type="RefSeq" id="XP_003954705.1">
    <property type="nucleotide sequence ID" value="XM_003954656.1"/>
</dbReference>
<dbReference type="GO" id="GO:0000472">
    <property type="term" value="P:endonucleolytic cleavage to generate mature 5'-end of SSU-rRNA from (SSU-rRNA, 5.8S rRNA, LSU-rRNA)"/>
    <property type="evidence" value="ECO:0007669"/>
    <property type="project" value="EnsemblFungi"/>
</dbReference>
<dbReference type="HOGENOM" id="CLU_001128_3_1_1"/>
<dbReference type="InterPro" id="IPR040191">
    <property type="entry name" value="UTP10"/>
</dbReference>